<name>A0ABT2PT41_9BURK</name>
<evidence type="ECO:0000313" key="2">
    <source>
        <dbReference type="EMBL" id="MCT9812303.1"/>
    </source>
</evidence>
<dbReference type="GO" id="GO:0032259">
    <property type="term" value="P:methylation"/>
    <property type="evidence" value="ECO:0007669"/>
    <property type="project" value="UniProtKB-KW"/>
</dbReference>
<gene>
    <name evidence="2" type="ORF">N0K08_16795</name>
</gene>
<dbReference type="RefSeq" id="WP_261501553.1">
    <property type="nucleotide sequence ID" value="NZ_JAODYH010000008.1"/>
</dbReference>
<organism evidence="2 3">
    <name type="scientific">Acidovorax bellezanensis</name>
    <dbReference type="NCBI Taxonomy" id="2976702"/>
    <lineage>
        <taxon>Bacteria</taxon>
        <taxon>Pseudomonadati</taxon>
        <taxon>Pseudomonadota</taxon>
        <taxon>Betaproteobacteria</taxon>
        <taxon>Burkholderiales</taxon>
        <taxon>Comamonadaceae</taxon>
        <taxon>Acidovorax</taxon>
    </lineage>
</organism>
<accession>A0ABT2PT41</accession>
<dbReference type="Pfam" id="PF08242">
    <property type="entry name" value="Methyltransf_12"/>
    <property type="match status" value="1"/>
</dbReference>
<dbReference type="EMBL" id="JAODYH010000008">
    <property type="protein sequence ID" value="MCT9812303.1"/>
    <property type="molecule type" value="Genomic_DNA"/>
</dbReference>
<protein>
    <submittedName>
        <fullName evidence="2">Class I SAM-dependent methyltransferase</fullName>
    </submittedName>
</protein>
<dbReference type="GO" id="GO:0008168">
    <property type="term" value="F:methyltransferase activity"/>
    <property type="evidence" value="ECO:0007669"/>
    <property type="project" value="UniProtKB-KW"/>
</dbReference>
<dbReference type="InterPro" id="IPR029063">
    <property type="entry name" value="SAM-dependent_MTases_sf"/>
</dbReference>
<reference evidence="2 3" key="1">
    <citation type="submission" date="2022-09" db="EMBL/GenBank/DDBJ databases">
        <title>Draft genome of isolate Be4.</title>
        <authorList>
            <person name="Sanchez-Castro I."/>
            <person name="Martinez-Rodriguez P."/>
            <person name="Descostes M."/>
            <person name="Merroun M."/>
        </authorList>
    </citation>
    <scope>NUCLEOTIDE SEQUENCE [LARGE SCALE GENOMIC DNA]</scope>
    <source>
        <strain evidence="2 3">Be4</strain>
    </source>
</reference>
<dbReference type="InterPro" id="IPR013217">
    <property type="entry name" value="Methyltransf_12"/>
</dbReference>
<dbReference type="SUPFAM" id="SSF53335">
    <property type="entry name" value="S-adenosyl-L-methionine-dependent methyltransferases"/>
    <property type="match status" value="1"/>
</dbReference>
<dbReference type="Proteomes" id="UP001525968">
    <property type="component" value="Unassembled WGS sequence"/>
</dbReference>
<comment type="caution">
    <text evidence="2">The sequence shown here is derived from an EMBL/GenBank/DDBJ whole genome shotgun (WGS) entry which is preliminary data.</text>
</comment>
<proteinExistence type="predicted"/>
<feature type="domain" description="Methyltransferase type 12" evidence="1">
    <location>
        <begin position="57"/>
        <end position="151"/>
    </location>
</feature>
<keyword evidence="2" id="KW-0489">Methyltransferase</keyword>
<dbReference type="Gene3D" id="3.40.50.150">
    <property type="entry name" value="Vaccinia Virus protein VP39"/>
    <property type="match status" value="1"/>
</dbReference>
<evidence type="ECO:0000313" key="3">
    <source>
        <dbReference type="Proteomes" id="UP001525968"/>
    </source>
</evidence>
<keyword evidence="3" id="KW-1185">Reference proteome</keyword>
<keyword evidence="2" id="KW-0808">Transferase</keyword>
<sequence>MHAPEAITKFDHSRAQEYATQSRIALAGYDACHELSACLLSAHLGDGDWSILVGGAGGTGQEIIAAAPLQPHWKFVAVDPSLAMLEPALERIAQAGFADRVEPIVGTVDALPRGRLFDAATLIGVLHHLPLQQEKDAMLRAMAERLTPGAPFILACNRCAYESQPLFLAAWAQRWRMSGASDAEVAAKLGKIRQGAVPPSSEAEVESMLLAAGFTQPARFFSSLFWSAWIAFKDPDAG</sequence>
<evidence type="ECO:0000259" key="1">
    <source>
        <dbReference type="Pfam" id="PF08242"/>
    </source>
</evidence>